<keyword evidence="3" id="KW-0804">Transcription</keyword>
<dbReference type="GO" id="GO:0003677">
    <property type="term" value="F:DNA binding"/>
    <property type="evidence" value="ECO:0007669"/>
    <property type="project" value="UniProtKB-KW"/>
</dbReference>
<evidence type="ECO:0000256" key="1">
    <source>
        <dbReference type="ARBA" id="ARBA00023015"/>
    </source>
</evidence>
<dbReference type="EMBL" id="QMIE01000018">
    <property type="protein sequence ID" value="TVM15152.1"/>
    <property type="molecule type" value="Genomic_DNA"/>
</dbReference>
<dbReference type="RefSeq" id="WP_144304189.1">
    <property type="nucleotide sequence ID" value="NZ_QMIE01000018.1"/>
</dbReference>
<evidence type="ECO:0000313" key="6">
    <source>
        <dbReference type="EMBL" id="TVM15152.1"/>
    </source>
</evidence>
<dbReference type="Gene3D" id="1.10.10.10">
    <property type="entry name" value="Winged helix-like DNA-binding domain superfamily/Winged helix DNA-binding domain"/>
    <property type="match status" value="1"/>
</dbReference>
<dbReference type="AlphaFoldDB" id="A0A7M3MBN8"/>
<keyword evidence="2" id="KW-0238">DNA-binding</keyword>
<evidence type="ECO:0000256" key="2">
    <source>
        <dbReference type="ARBA" id="ARBA00023125"/>
    </source>
</evidence>
<dbReference type="Proteomes" id="UP000448292">
    <property type="component" value="Unassembled WGS sequence"/>
</dbReference>
<evidence type="ECO:0000313" key="7">
    <source>
        <dbReference type="Proteomes" id="UP000448292"/>
    </source>
</evidence>
<dbReference type="InterPro" id="IPR000595">
    <property type="entry name" value="cNMP-bd_dom"/>
</dbReference>
<proteinExistence type="predicted"/>
<dbReference type="SUPFAM" id="SSF51206">
    <property type="entry name" value="cAMP-binding domain-like"/>
    <property type="match status" value="1"/>
</dbReference>
<dbReference type="OrthoDB" id="9810708at2"/>
<comment type="caution">
    <text evidence="6">The sequence shown here is derived from an EMBL/GenBank/DDBJ whole genome shotgun (WGS) entry which is preliminary data.</text>
</comment>
<sequence>MAGSTANTPVGNGHWHMEIKDFFHGIPEVRERFLELATRKVYPKNEIIFFEDDVSPSCFYLEKGIVKIFKISLSGKEPIFFMRHQGEMFGLAEVTENKRRKCNAQTLTDCVLHVLPKEKFEELVATSPAFALMVINILGARVRYLGDQIESLMVCDVSVRLAKLLVYLVFNQLGDPESWEQAVEIEKKLTQEQMAAMTGSCQQTISETLKAFQAEGLIEVNRRRITLLNPLALLSKAQK</sequence>
<dbReference type="Gene3D" id="2.60.120.10">
    <property type="entry name" value="Jelly Rolls"/>
    <property type="match status" value="1"/>
</dbReference>
<dbReference type="CDD" id="cd00038">
    <property type="entry name" value="CAP_ED"/>
    <property type="match status" value="1"/>
</dbReference>
<dbReference type="PROSITE" id="PS50042">
    <property type="entry name" value="CNMP_BINDING_3"/>
    <property type="match status" value="1"/>
</dbReference>
<dbReference type="SUPFAM" id="SSF46785">
    <property type="entry name" value="Winged helix' DNA-binding domain"/>
    <property type="match status" value="1"/>
</dbReference>
<dbReference type="InterPro" id="IPR018490">
    <property type="entry name" value="cNMP-bd_dom_sf"/>
</dbReference>
<organism evidence="6 7">
    <name type="scientific">Oceanidesulfovibrio indonesiensis</name>
    <dbReference type="NCBI Taxonomy" id="54767"/>
    <lineage>
        <taxon>Bacteria</taxon>
        <taxon>Pseudomonadati</taxon>
        <taxon>Thermodesulfobacteriota</taxon>
        <taxon>Desulfovibrionia</taxon>
        <taxon>Desulfovibrionales</taxon>
        <taxon>Desulfovibrionaceae</taxon>
        <taxon>Oceanidesulfovibrio</taxon>
    </lineage>
</organism>
<dbReference type="PANTHER" id="PTHR24567">
    <property type="entry name" value="CRP FAMILY TRANSCRIPTIONAL REGULATORY PROTEIN"/>
    <property type="match status" value="1"/>
</dbReference>
<dbReference type="SMART" id="SM00100">
    <property type="entry name" value="cNMP"/>
    <property type="match status" value="1"/>
</dbReference>
<dbReference type="InterPro" id="IPR012318">
    <property type="entry name" value="HTH_CRP"/>
</dbReference>
<dbReference type="InterPro" id="IPR036390">
    <property type="entry name" value="WH_DNA-bd_sf"/>
</dbReference>
<dbReference type="Pfam" id="PF13545">
    <property type="entry name" value="HTH_Crp_2"/>
    <property type="match status" value="1"/>
</dbReference>
<protein>
    <submittedName>
        <fullName evidence="6">Crp/Fnr family transcriptional regulator</fullName>
    </submittedName>
</protein>
<dbReference type="InterPro" id="IPR014710">
    <property type="entry name" value="RmlC-like_jellyroll"/>
</dbReference>
<reference evidence="6 7" key="1">
    <citation type="submission" date="2018-06" db="EMBL/GenBank/DDBJ databases">
        <title>Complete genome of Desulfovibrio indonesiensis P37SLT.</title>
        <authorList>
            <person name="Crispim J.S."/>
            <person name="Vidigal P.M.P."/>
            <person name="Silva L.C.F."/>
            <person name="Laguardia C.N."/>
            <person name="Araujo L.C."/>
            <person name="Dias R.S."/>
            <person name="Sousa M.P."/>
            <person name="Paula S.O."/>
            <person name="Silva C."/>
        </authorList>
    </citation>
    <scope>NUCLEOTIDE SEQUENCE [LARGE SCALE GENOMIC DNA]</scope>
    <source>
        <strain evidence="6 7">P37SLT</strain>
    </source>
</reference>
<keyword evidence="1" id="KW-0805">Transcription regulation</keyword>
<gene>
    <name evidence="6" type="ORF">DPQ33_15775</name>
</gene>
<evidence type="ECO:0000259" key="4">
    <source>
        <dbReference type="PROSITE" id="PS50042"/>
    </source>
</evidence>
<feature type="domain" description="HTH crp-type" evidence="5">
    <location>
        <begin position="155"/>
        <end position="231"/>
    </location>
</feature>
<dbReference type="InterPro" id="IPR050397">
    <property type="entry name" value="Env_Response_Regulators"/>
</dbReference>
<dbReference type="Pfam" id="PF00027">
    <property type="entry name" value="cNMP_binding"/>
    <property type="match status" value="1"/>
</dbReference>
<dbReference type="PANTHER" id="PTHR24567:SF26">
    <property type="entry name" value="REGULATORY PROTEIN YEIL"/>
    <property type="match status" value="1"/>
</dbReference>
<dbReference type="PROSITE" id="PS51063">
    <property type="entry name" value="HTH_CRP_2"/>
    <property type="match status" value="1"/>
</dbReference>
<dbReference type="GO" id="GO:0003700">
    <property type="term" value="F:DNA-binding transcription factor activity"/>
    <property type="evidence" value="ECO:0007669"/>
    <property type="project" value="TreeGrafter"/>
</dbReference>
<feature type="domain" description="Cyclic nucleotide-binding" evidence="4">
    <location>
        <begin position="27"/>
        <end position="124"/>
    </location>
</feature>
<dbReference type="SMART" id="SM00419">
    <property type="entry name" value="HTH_CRP"/>
    <property type="match status" value="1"/>
</dbReference>
<evidence type="ECO:0000256" key="3">
    <source>
        <dbReference type="ARBA" id="ARBA00023163"/>
    </source>
</evidence>
<accession>A0A7M3MBN8</accession>
<dbReference type="InterPro" id="IPR036388">
    <property type="entry name" value="WH-like_DNA-bd_sf"/>
</dbReference>
<keyword evidence="7" id="KW-1185">Reference proteome</keyword>
<evidence type="ECO:0000259" key="5">
    <source>
        <dbReference type="PROSITE" id="PS51063"/>
    </source>
</evidence>
<name>A0A7M3MBN8_9BACT</name>
<dbReference type="GO" id="GO:0005829">
    <property type="term" value="C:cytosol"/>
    <property type="evidence" value="ECO:0007669"/>
    <property type="project" value="TreeGrafter"/>
</dbReference>